<evidence type="ECO:0000256" key="5">
    <source>
        <dbReference type="ARBA" id="ARBA00022630"/>
    </source>
</evidence>
<evidence type="ECO:0000256" key="2">
    <source>
        <dbReference type="ARBA" id="ARBA00001974"/>
    </source>
</evidence>
<gene>
    <name evidence="10" type="ORF">GWG61_06865</name>
</gene>
<dbReference type="AlphaFoldDB" id="A0A6B2FYT0"/>
<evidence type="ECO:0000256" key="3">
    <source>
        <dbReference type="ARBA" id="ARBA00013137"/>
    </source>
</evidence>
<dbReference type="Gene3D" id="3.90.1010.20">
    <property type="match status" value="1"/>
</dbReference>
<dbReference type="InterPro" id="IPR027477">
    <property type="entry name" value="Succ_DH/fumarate_Rdtase_cat_sf"/>
</dbReference>
<comment type="cofactor">
    <cofactor evidence="1">
        <name>FMN</name>
        <dbReference type="ChEBI" id="CHEBI:58210"/>
    </cofactor>
</comment>
<evidence type="ECO:0000256" key="1">
    <source>
        <dbReference type="ARBA" id="ARBA00001917"/>
    </source>
</evidence>
<dbReference type="EC" id="1.3.99.33" evidence="3"/>
<evidence type="ECO:0000313" key="10">
    <source>
        <dbReference type="EMBL" id="NDJ74202.1"/>
    </source>
</evidence>
<dbReference type="SUPFAM" id="SSF51905">
    <property type="entry name" value="FAD/NAD(P)-binding domain"/>
    <property type="match status" value="1"/>
</dbReference>
<dbReference type="Gene3D" id="3.90.700.10">
    <property type="entry name" value="Succinate dehydrogenase/fumarate reductase flavoprotein, catalytic domain"/>
    <property type="match status" value="1"/>
</dbReference>
<keyword evidence="7" id="KW-0560">Oxidoreductase</keyword>
<keyword evidence="5" id="KW-0285">Flavoprotein</keyword>
<evidence type="ECO:0000259" key="9">
    <source>
        <dbReference type="SMART" id="SM00900"/>
    </source>
</evidence>
<dbReference type="InterPro" id="IPR050315">
    <property type="entry name" value="FAD-oxidoreductase_2"/>
</dbReference>
<sequence>MEQETQAPVIDWKANYDVVVLGFGGAGATAARFAADNGAKVLIADVAPYGHEGGNTRYSAQLLGTGTDYDKLKEYYLGLTRPMDLPEDMVETYVHGMCNMREYVKKYLGVEPVSFINDFSKIPKEYRVGVTQEYPELKGHETYDYTLVHNGWFDAALWKLLRQKVLDRKDKIDVWYEARAAHLIQDPISKVIRGVQIEKLGQKINVLARRGVILTTGGFENNKEMIQNYLAAPKLTPLGTIYNKGDGISMAQEVGAKMWHMYNYESLGLLHGLSFDTPEGERSKLVLSWPELNHGSVFMVADDGKRYFNEAGPNRHGHIFDHGIWRVPRSHEKPYIIFDQKQYETIEAGQIPYDKFNEKLIKAGTLEELAEKTGVDPNGLKEQVEMFNRFVENGHDDQFGRDIKSMAKFAEADSFYAIKMAYNVLNTQGGPERNTKAEILDVNNKPILHLYGAGELGGINANQYQGGGNLAECLIFGKIAGEQAANVTDEVTDVASDKYNGINELADGDKVKDIKLDKDQYLGESNAGIGGKLVVRVTYDNGIKNVEIVQNHESEDVGKRALKVIPERIVKENTPDVDAVSGASATSRAISEAVRKALKNVKE</sequence>
<evidence type="ECO:0000256" key="8">
    <source>
        <dbReference type="ARBA" id="ARBA00049922"/>
    </source>
</evidence>
<dbReference type="RefSeq" id="WP_162014128.1">
    <property type="nucleotide sequence ID" value="NZ_CAZZQF010000001.1"/>
</dbReference>
<dbReference type="Gene3D" id="3.50.50.60">
    <property type="entry name" value="FAD/NAD(P)-binding domain"/>
    <property type="match status" value="1"/>
</dbReference>
<accession>A0A6B2FYT0</accession>
<dbReference type="EMBL" id="JAADJO010000015">
    <property type="protein sequence ID" value="NDJ74202.1"/>
    <property type="molecule type" value="Genomic_DNA"/>
</dbReference>
<dbReference type="Pfam" id="PF00890">
    <property type="entry name" value="FAD_binding_2"/>
    <property type="match status" value="1"/>
</dbReference>
<comment type="cofactor">
    <cofactor evidence="2">
        <name>FAD</name>
        <dbReference type="ChEBI" id="CHEBI:57692"/>
    </cofactor>
</comment>
<organism evidence="10">
    <name type="scientific">Lactobacillus paragasseri</name>
    <dbReference type="NCBI Taxonomy" id="2107999"/>
    <lineage>
        <taxon>Bacteria</taxon>
        <taxon>Bacillati</taxon>
        <taxon>Bacillota</taxon>
        <taxon>Bacilli</taxon>
        <taxon>Lactobacillales</taxon>
        <taxon>Lactobacillaceae</taxon>
        <taxon>Lactobacillus</taxon>
    </lineage>
</organism>
<dbReference type="SMART" id="SM00900">
    <property type="entry name" value="FMN_bind"/>
    <property type="match status" value="1"/>
</dbReference>
<proteinExistence type="predicted"/>
<dbReference type="GO" id="GO:0033765">
    <property type="term" value="F:steroid dehydrogenase activity, acting on the CH-CH group of donors"/>
    <property type="evidence" value="ECO:0007669"/>
    <property type="project" value="UniProtKB-ARBA"/>
</dbReference>
<reference evidence="10" key="1">
    <citation type="submission" date="2020-01" db="EMBL/GenBank/DDBJ databases">
        <title>Vaginal microbiome of pregnant Indian women: Insights into the genome of dominants Lactobacillus species.</title>
        <authorList>
            <person name="Das B."/>
            <person name="Mehta O."/>
            <person name="Ghosh T.S."/>
            <person name="Kothidar A."/>
            <person name="Gowtham M.R."/>
            <person name="Mitra R."/>
            <person name="Kshetrapal P."/>
            <person name="Wadhwa N."/>
            <person name="Thiruvengadam R."/>
            <person name="Nair G.B."/>
            <person name="Bhatnagar S."/>
            <person name="Das B."/>
        </authorList>
    </citation>
    <scope>NUCLEOTIDE SEQUENCE</scope>
    <source>
        <strain evidence="10">Indica</strain>
    </source>
</reference>
<dbReference type="InterPro" id="IPR007329">
    <property type="entry name" value="FMN-bd"/>
</dbReference>
<dbReference type="InterPro" id="IPR003953">
    <property type="entry name" value="FAD-dep_OxRdtase_2_FAD-bd"/>
</dbReference>
<keyword evidence="6" id="KW-0274">FAD</keyword>
<evidence type="ECO:0000256" key="7">
    <source>
        <dbReference type="ARBA" id="ARBA00023002"/>
    </source>
</evidence>
<dbReference type="InterPro" id="IPR036188">
    <property type="entry name" value="FAD/NAD-bd_sf"/>
</dbReference>
<evidence type="ECO:0000256" key="6">
    <source>
        <dbReference type="ARBA" id="ARBA00022827"/>
    </source>
</evidence>
<comment type="catalytic activity">
    <reaction evidence="8">
        <text>dihydrourocanate + A = urocanate + AH2</text>
        <dbReference type="Rhea" id="RHEA:36059"/>
        <dbReference type="ChEBI" id="CHEBI:13193"/>
        <dbReference type="ChEBI" id="CHEBI:17499"/>
        <dbReference type="ChEBI" id="CHEBI:27247"/>
        <dbReference type="ChEBI" id="CHEBI:72991"/>
        <dbReference type="EC" id="1.3.99.33"/>
    </reaction>
</comment>
<dbReference type="GO" id="GO:0010181">
    <property type="term" value="F:FMN binding"/>
    <property type="evidence" value="ECO:0007669"/>
    <property type="project" value="InterPro"/>
</dbReference>
<comment type="caution">
    <text evidence="10">The sequence shown here is derived from an EMBL/GenBank/DDBJ whole genome shotgun (WGS) entry which is preliminary data.</text>
</comment>
<dbReference type="GO" id="GO:0016020">
    <property type="term" value="C:membrane"/>
    <property type="evidence" value="ECO:0007669"/>
    <property type="project" value="InterPro"/>
</dbReference>
<evidence type="ECO:0000256" key="4">
    <source>
        <dbReference type="ARBA" id="ARBA00015872"/>
    </source>
</evidence>
<feature type="domain" description="FMN-binding" evidence="9">
    <location>
        <begin position="528"/>
        <end position="601"/>
    </location>
</feature>
<dbReference type="SUPFAM" id="SSF56425">
    <property type="entry name" value="Succinate dehydrogenase/fumarate reductase flavoprotein, catalytic domain"/>
    <property type="match status" value="1"/>
</dbReference>
<dbReference type="PANTHER" id="PTHR43400:SF10">
    <property type="entry name" value="3-OXOSTEROID 1-DEHYDROGENASE"/>
    <property type="match status" value="1"/>
</dbReference>
<protein>
    <recommendedName>
        <fullName evidence="4">Urocanate reductase</fullName>
        <ecNumber evidence="3">1.3.99.33</ecNumber>
    </recommendedName>
</protein>
<dbReference type="Pfam" id="PF04205">
    <property type="entry name" value="FMN_bind"/>
    <property type="match status" value="1"/>
</dbReference>
<dbReference type="PANTHER" id="PTHR43400">
    <property type="entry name" value="FUMARATE REDUCTASE"/>
    <property type="match status" value="1"/>
</dbReference>
<dbReference type="GO" id="GO:0008202">
    <property type="term" value="P:steroid metabolic process"/>
    <property type="evidence" value="ECO:0007669"/>
    <property type="project" value="UniProtKB-ARBA"/>
</dbReference>
<name>A0A6B2FYT0_9LACO</name>